<dbReference type="Proteomes" id="UP000265703">
    <property type="component" value="Unassembled WGS sequence"/>
</dbReference>
<dbReference type="STRING" id="658196.A0A397T2B4"/>
<proteinExistence type="predicted"/>
<feature type="compositionally biased region" description="Low complexity" evidence="1">
    <location>
        <begin position="257"/>
        <end position="275"/>
    </location>
</feature>
<feature type="signal peptide" evidence="3">
    <location>
        <begin position="1"/>
        <end position="32"/>
    </location>
</feature>
<feature type="region of interest" description="Disordered" evidence="1">
    <location>
        <begin position="252"/>
        <end position="380"/>
    </location>
</feature>
<dbReference type="OrthoDB" id="2371654at2759"/>
<keyword evidence="3" id="KW-0732">Signal</keyword>
<keyword evidence="2" id="KW-0812">Transmembrane</keyword>
<dbReference type="AlphaFoldDB" id="A0A397T2B4"/>
<feature type="compositionally biased region" description="Polar residues" evidence="1">
    <location>
        <begin position="351"/>
        <end position="363"/>
    </location>
</feature>
<keyword evidence="2" id="KW-1133">Transmembrane helix</keyword>
<evidence type="ECO:0000256" key="2">
    <source>
        <dbReference type="SAM" id="Phobius"/>
    </source>
</evidence>
<comment type="caution">
    <text evidence="4">The sequence shown here is derived from an EMBL/GenBank/DDBJ whole genome shotgun (WGS) entry which is preliminary data.</text>
</comment>
<feature type="compositionally biased region" description="Low complexity" evidence="1">
    <location>
        <begin position="313"/>
        <end position="350"/>
    </location>
</feature>
<keyword evidence="5" id="KW-1185">Reference proteome</keyword>
<feature type="transmembrane region" description="Helical" evidence="2">
    <location>
        <begin position="384"/>
        <end position="407"/>
    </location>
</feature>
<keyword evidence="2" id="KW-0472">Membrane</keyword>
<feature type="compositionally biased region" description="Low complexity" evidence="1">
    <location>
        <begin position="364"/>
        <end position="379"/>
    </location>
</feature>
<protein>
    <submittedName>
        <fullName evidence="4">Uncharacterized protein</fullName>
    </submittedName>
</protein>
<feature type="compositionally biased region" description="Polar residues" evidence="1">
    <location>
        <begin position="276"/>
        <end position="298"/>
    </location>
</feature>
<gene>
    <name evidence="4" type="ORF">C1645_768535</name>
</gene>
<evidence type="ECO:0000313" key="4">
    <source>
        <dbReference type="EMBL" id="RIA91036.1"/>
    </source>
</evidence>
<evidence type="ECO:0000256" key="3">
    <source>
        <dbReference type="SAM" id="SignalP"/>
    </source>
</evidence>
<feature type="chain" id="PRO_5017327039" evidence="3">
    <location>
        <begin position="33"/>
        <end position="442"/>
    </location>
</feature>
<organism evidence="4 5">
    <name type="scientific">Glomus cerebriforme</name>
    <dbReference type="NCBI Taxonomy" id="658196"/>
    <lineage>
        <taxon>Eukaryota</taxon>
        <taxon>Fungi</taxon>
        <taxon>Fungi incertae sedis</taxon>
        <taxon>Mucoromycota</taxon>
        <taxon>Glomeromycotina</taxon>
        <taxon>Glomeromycetes</taxon>
        <taxon>Glomerales</taxon>
        <taxon>Glomeraceae</taxon>
        <taxon>Glomus</taxon>
    </lineage>
</organism>
<name>A0A397T2B4_9GLOM</name>
<evidence type="ECO:0000256" key="1">
    <source>
        <dbReference type="SAM" id="MobiDB-lite"/>
    </source>
</evidence>
<dbReference type="EMBL" id="QKYT01000164">
    <property type="protein sequence ID" value="RIA91036.1"/>
    <property type="molecule type" value="Genomic_DNA"/>
</dbReference>
<sequence length="442" mass="49996">MAINNNNVMSYLTLMLLVVALCALIFPTDTQATSSSSLNEKYGKCESEFWYKNLSHFKKSLKLKCLKENHHQRHKHYRRPHKCNHNNKKVLLSKWEKFSDCRCESALIEMKDSKVSGCYQVARFNKATGEFLGQLSIFKKKSYKHHFNVAIKFSHDLKLLNHHGNLHKSKEGYYLLKKISKSHKDDVLIERYFIHGKISKKESMNKVSLNRITPSHFLLIDDNEKSRKVQTLPKDKVAIIPFSKFLLTDNVDNLEKSPNNSSPSQQTPPETQQEPKNSSEITTPAPNDPQGTTQSPSPNDLPGTAAQPPSPPTNNGYGSQNNYGNNNGDTSSSDTTSNTNNNDVVPNSNTLNTEKVNPSVASPNQQEQNQKQQQQQQQEGSNQAYTGGIVFGCIVAVGAAFVGYNTYERVKWRRHYRRRQAVQQQNASLANVPDYNGYGRAY</sequence>
<accession>A0A397T2B4</accession>
<evidence type="ECO:0000313" key="5">
    <source>
        <dbReference type="Proteomes" id="UP000265703"/>
    </source>
</evidence>
<reference evidence="4 5" key="1">
    <citation type="submission" date="2018-06" db="EMBL/GenBank/DDBJ databases">
        <title>Comparative genomics reveals the genomic features of Rhizophagus irregularis, R. cerebriforme, R. diaphanum and Gigaspora rosea, and their symbiotic lifestyle signature.</title>
        <authorList>
            <person name="Morin E."/>
            <person name="San Clemente H."/>
            <person name="Chen E.C.H."/>
            <person name="De La Providencia I."/>
            <person name="Hainaut M."/>
            <person name="Kuo A."/>
            <person name="Kohler A."/>
            <person name="Murat C."/>
            <person name="Tang N."/>
            <person name="Roy S."/>
            <person name="Loubradou J."/>
            <person name="Henrissat B."/>
            <person name="Grigoriev I.V."/>
            <person name="Corradi N."/>
            <person name="Roux C."/>
            <person name="Martin F.M."/>
        </authorList>
    </citation>
    <scope>NUCLEOTIDE SEQUENCE [LARGE SCALE GENOMIC DNA]</scope>
    <source>
        <strain evidence="4 5">DAOM 227022</strain>
    </source>
</reference>